<evidence type="ECO:0008006" key="4">
    <source>
        <dbReference type="Google" id="ProtNLM"/>
    </source>
</evidence>
<gene>
    <name evidence="2" type="ORF">HJC23_002893</name>
</gene>
<name>A0ABD3PJW0_9STRA</name>
<dbReference type="CDD" id="cd16841">
    <property type="entry name" value="RraA_family"/>
    <property type="match status" value="1"/>
</dbReference>
<keyword evidence="1" id="KW-0460">Magnesium</keyword>
<keyword evidence="1" id="KW-0479">Metal-binding</keyword>
<dbReference type="PANTHER" id="PTHR33254:SF4">
    <property type="entry name" value="4-HYDROXY-4-METHYL-2-OXOGLUTARATE ALDOLASE 3-RELATED"/>
    <property type="match status" value="1"/>
</dbReference>
<dbReference type="Proteomes" id="UP001516023">
    <property type="component" value="Unassembled WGS sequence"/>
</dbReference>
<dbReference type="Gene3D" id="3.50.30.40">
    <property type="entry name" value="Ribonuclease E inhibitor RraA/RraA-like"/>
    <property type="match status" value="1"/>
</dbReference>
<sequence>MFSCLYRGGITIPILSRTSFFRCVHSYLPSMGHGRGRMNPTNGHYNDKDPAVEMIMRRLKKLASGALCDSDKAHQQIASTSEQPELREYAGLRLMCPSSMKLRNPIPKCYANMSVRDGGKSNVMVGIARTVQLTRPNDFLAVLYGLSQTSRHDVLVVNTGGSTRAVAGGLFSEEAARRGLSGIVVDGPIRDVDDLSPDIRVYSTMISPYAGTVQHPGDGIDVTPVICGGVVVNPGDIIFGDADGVLVGSAKTFSDCLHEAENIMSVEEHLIDGMKLGVSLHSMMNFNEHMMSRKEGKVSSLEFKDRNTIKFTGLDPIHLS</sequence>
<organism evidence="2 3">
    <name type="scientific">Cyclotella cryptica</name>
    <dbReference type="NCBI Taxonomy" id="29204"/>
    <lineage>
        <taxon>Eukaryota</taxon>
        <taxon>Sar</taxon>
        <taxon>Stramenopiles</taxon>
        <taxon>Ochrophyta</taxon>
        <taxon>Bacillariophyta</taxon>
        <taxon>Coscinodiscophyceae</taxon>
        <taxon>Thalassiosirophycidae</taxon>
        <taxon>Stephanodiscales</taxon>
        <taxon>Stephanodiscaceae</taxon>
        <taxon>Cyclotella</taxon>
    </lineage>
</organism>
<feature type="binding site" evidence="1">
    <location>
        <position position="191"/>
    </location>
    <ligand>
        <name>Mg(2+)</name>
        <dbReference type="ChEBI" id="CHEBI:18420"/>
    </ligand>
</feature>
<comment type="caution">
    <text evidence="2">The sequence shown here is derived from an EMBL/GenBank/DDBJ whole genome shotgun (WGS) entry which is preliminary data.</text>
</comment>
<evidence type="ECO:0000256" key="1">
    <source>
        <dbReference type="PIRSR" id="PIRSR605493-1"/>
    </source>
</evidence>
<dbReference type="Pfam" id="PF03737">
    <property type="entry name" value="RraA-like"/>
    <property type="match status" value="1"/>
</dbReference>
<feature type="binding site" evidence="1">
    <location>
        <position position="190"/>
    </location>
    <ligand>
        <name>substrate</name>
    </ligand>
</feature>
<dbReference type="PANTHER" id="PTHR33254">
    <property type="entry name" value="4-HYDROXY-4-METHYL-2-OXOGLUTARATE ALDOLASE 3-RELATED"/>
    <property type="match status" value="1"/>
</dbReference>
<keyword evidence="3" id="KW-1185">Reference proteome</keyword>
<dbReference type="AlphaFoldDB" id="A0ABD3PJW0"/>
<evidence type="ECO:0000313" key="2">
    <source>
        <dbReference type="EMBL" id="KAL3787968.1"/>
    </source>
</evidence>
<comment type="cofactor">
    <cofactor evidence="1">
        <name>Mg(2+)</name>
        <dbReference type="ChEBI" id="CHEBI:18420"/>
    </cofactor>
</comment>
<protein>
    <recommendedName>
        <fullName evidence="4">Dimethylmenaquinone methyltransferase</fullName>
    </recommendedName>
</protein>
<dbReference type="EMBL" id="JABMIG020000165">
    <property type="protein sequence ID" value="KAL3787968.1"/>
    <property type="molecule type" value="Genomic_DNA"/>
</dbReference>
<dbReference type="InterPro" id="IPR036704">
    <property type="entry name" value="RraA/RraA-like_sf"/>
</dbReference>
<accession>A0ABD3PJW0</accession>
<dbReference type="SUPFAM" id="SSF89562">
    <property type="entry name" value="RraA-like"/>
    <property type="match status" value="1"/>
</dbReference>
<reference evidence="2 3" key="1">
    <citation type="journal article" date="2020" name="G3 (Bethesda)">
        <title>Improved Reference Genome for Cyclotella cryptica CCMP332, a Model for Cell Wall Morphogenesis, Salinity Adaptation, and Lipid Production in Diatoms (Bacillariophyta).</title>
        <authorList>
            <person name="Roberts W.R."/>
            <person name="Downey K.M."/>
            <person name="Ruck E.C."/>
            <person name="Traller J.C."/>
            <person name="Alverson A.J."/>
        </authorList>
    </citation>
    <scope>NUCLEOTIDE SEQUENCE [LARGE SCALE GENOMIC DNA]</scope>
    <source>
        <strain evidence="2 3">CCMP332</strain>
    </source>
</reference>
<evidence type="ECO:0000313" key="3">
    <source>
        <dbReference type="Proteomes" id="UP001516023"/>
    </source>
</evidence>
<proteinExistence type="predicted"/>
<dbReference type="InterPro" id="IPR005493">
    <property type="entry name" value="RraA/RraA-like"/>
</dbReference>